<evidence type="ECO:0000313" key="2">
    <source>
        <dbReference type="EMBL" id="PIO32624.1"/>
    </source>
</evidence>
<proteinExistence type="predicted"/>
<evidence type="ECO:0000256" key="1">
    <source>
        <dbReference type="SAM" id="MobiDB-lite"/>
    </source>
</evidence>
<feature type="region of interest" description="Disordered" evidence="1">
    <location>
        <begin position="123"/>
        <end position="151"/>
    </location>
</feature>
<dbReference type="EMBL" id="KV932062">
    <property type="protein sequence ID" value="PIO32624.1"/>
    <property type="molecule type" value="Genomic_DNA"/>
</dbReference>
<protein>
    <submittedName>
        <fullName evidence="2">Uncharacterized protein</fullName>
    </submittedName>
</protein>
<keyword evidence="3" id="KW-1185">Reference proteome</keyword>
<accession>A0A2G9RXR6</accession>
<feature type="compositionally biased region" description="Basic and acidic residues" evidence="1">
    <location>
        <begin position="136"/>
        <end position="145"/>
    </location>
</feature>
<sequence length="178" mass="19581">MVHFTGLLQPSLAAVRQCLKTSMVTVRWVIEVVTVGDAVTVKLVVCGTQGCTHWLGARLQSIDVGWRKQLSQLSPGFGIPTWGSVVWRFHSVLCGMGSPTLCPDFVDDQQGVCSGEHSPYNEGMGIPHGSQLETAPHPERQEVSRSQRGCRRQPEHVLLQEAVNGLRTKARAELWALK</sequence>
<dbReference type="AlphaFoldDB" id="A0A2G9RXR6"/>
<organism evidence="2 3">
    <name type="scientific">Aquarana catesbeiana</name>
    <name type="common">American bullfrog</name>
    <name type="synonym">Rana catesbeiana</name>
    <dbReference type="NCBI Taxonomy" id="8400"/>
    <lineage>
        <taxon>Eukaryota</taxon>
        <taxon>Metazoa</taxon>
        <taxon>Chordata</taxon>
        <taxon>Craniata</taxon>
        <taxon>Vertebrata</taxon>
        <taxon>Euteleostomi</taxon>
        <taxon>Amphibia</taxon>
        <taxon>Batrachia</taxon>
        <taxon>Anura</taxon>
        <taxon>Neobatrachia</taxon>
        <taxon>Ranoidea</taxon>
        <taxon>Ranidae</taxon>
        <taxon>Aquarana</taxon>
    </lineage>
</organism>
<name>A0A2G9RXR6_AQUCT</name>
<evidence type="ECO:0000313" key="3">
    <source>
        <dbReference type="Proteomes" id="UP000228934"/>
    </source>
</evidence>
<dbReference type="Proteomes" id="UP000228934">
    <property type="component" value="Unassembled WGS sequence"/>
</dbReference>
<reference evidence="3" key="1">
    <citation type="journal article" date="2017" name="Nat. Commun.">
        <title>The North American bullfrog draft genome provides insight into hormonal regulation of long noncoding RNA.</title>
        <authorList>
            <person name="Hammond S.A."/>
            <person name="Warren R.L."/>
            <person name="Vandervalk B.P."/>
            <person name="Kucuk E."/>
            <person name="Khan H."/>
            <person name="Gibb E.A."/>
            <person name="Pandoh P."/>
            <person name="Kirk H."/>
            <person name="Zhao Y."/>
            <person name="Jones M."/>
            <person name="Mungall A.J."/>
            <person name="Coope R."/>
            <person name="Pleasance S."/>
            <person name="Moore R.A."/>
            <person name="Holt R.A."/>
            <person name="Round J.M."/>
            <person name="Ohora S."/>
            <person name="Walle B.V."/>
            <person name="Veldhoen N."/>
            <person name="Helbing C.C."/>
            <person name="Birol I."/>
        </authorList>
    </citation>
    <scope>NUCLEOTIDE SEQUENCE [LARGE SCALE GENOMIC DNA]</scope>
</reference>
<gene>
    <name evidence="2" type="ORF">AB205_0090670</name>
</gene>